<keyword evidence="2" id="KW-1185">Reference proteome</keyword>
<dbReference type="Proteomes" id="UP000266552">
    <property type="component" value="Chromosome"/>
</dbReference>
<proteinExistence type="predicted"/>
<gene>
    <name evidence="1" type="ORF">D5F53_19475</name>
</gene>
<name>A0A385TNM1_PAELA</name>
<dbReference type="EMBL" id="CP032412">
    <property type="protein sequence ID" value="AYB45339.1"/>
    <property type="molecule type" value="Genomic_DNA"/>
</dbReference>
<dbReference type="KEGG" id="plw:D5F53_19475"/>
<dbReference type="AlphaFoldDB" id="A0A385TNM1"/>
<reference evidence="1 2" key="1">
    <citation type="submission" date="2018-09" db="EMBL/GenBank/DDBJ databases">
        <title>Genome Sequence of Paenibacillus lautus Strain E7593-69, Azo Dye-Degrading Bacteria, Isolated from Commercial Tattoo Inks.</title>
        <authorList>
            <person name="Nho S.W."/>
            <person name="Kim S.-J."/>
            <person name="Kweon O."/>
            <person name="Cerniglia C.E."/>
        </authorList>
    </citation>
    <scope>NUCLEOTIDE SEQUENCE [LARGE SCALE GENOMIC DNA]</scope>
    <source>
        <strain evidence="1 2">E7593-69</strain>
    </source>
</reference>
<organism evidence="1 2">
    <name type="scientific">Paenibacillus lautus</name>
    <name type="common">Bacillus lautus</name>
    <dbReference type="NCBI Taxonomy" id="1401"/>
    <lineage>
        <taxon>Bacteria</taxon>
        <taxon>Bacillati</taxon>
        <taxon>Bacillota</taxon>
        <taxon>Bacilli</taxon>
        <taxon>Bacillales</taxon>
        <taxon>Paenibacillaceae</taxon>
        <taxon>Paenibacillus</taxon>
    </lineage>
</organism>
<evidence type="ECO:0000313" key="1">
    <source>
        <dbReference type="EMBL" id="AYB45339.1"/>
    </source>
</evidence>
<accession>A0A385TNM1</accession>
<evidence type="ECO:0000313" key="2">
    <source>
        <dbReference type="Proteomes" id="UP000266552"/>
    </source>
</evidence>
<sequence>MSKEGKKHRDYAVLSRNCREPNPIMGIIERQEEERICEKVKYLHKKDGNSYALISLIFEKGGIL</sequence>
<dbReference type="RefSeq" id="WP_119849114.1">
    <property type="nucleotide sequence ID" value="NZ_CP032412.1"/>
</dbReference>
<protein>
    <submittedName>
        <fullName evidence="1">Uncharacterized protein</fullName>
    </submittedName>
</protein>